<dbReference type="AlphaFoldDB" id="A0A2U3QG53"/>
<dbReference type="EMBL" id="OUUY01000067">
    <property type="protein sequence ID" value="SPQ00396.1"/>
    <property type="molecule type" value="Genomic_DNA"/>
</dbReference>
<keyword evidence="2" id="KW-1185">Reference proteome</keyword>
<organism evidence="1 2">
    <name type="scientific">Candidatus Sulfobium mesophilum</name>
    <dbReference type="NCBI Taxonomy" id="2016548"/>
    <lineage>
        <taxon>Bacteria</taxon>
        <taxon>Pseudomonadati</taxon>
        <taxon>Nitrospirota</taxon>
        <taxon>Nitrospiria</taxon>
        <taxon>Nitrospirales</taxon>
        <taxon>Nitrospiraceae</taxon>
        <taxon>Candidatus Sulfobium</taxon>
    </lineage>
</organism>
<sequence length="65" mass="7548">MNITIELSEMEVKFLDKMVDDMLSYEKIISIEQAVKECIRMAMFDESEPMAADEGIKSRIRNSSR</sequence>
<accession>A0A2U3QG53</accession>
<reference evidence="2" key="1">
    <citation type="submission" date="2018-03" db="EMBL/GenBank/DDBJ databases">
        <authorList>
            <person name="Zecchin S."/>
        </authorList>
    </citation>
    <scope>NUCLEOTIDE SEQUENCE [LARGE SCALE GENOMIC DNA]</scope>
</reference>
<evidence type="ECO:0000313" key="2">
    <source>
        <dbReference type="Proteomes" id="UP000245125"/>
    </source>
</evidence>
<protein>
    <submittedName>
        <fullName evidence="1">Uncharacterized protein</fullName>
    </submittedName>
</protein>
<dbReference type="Proteomes" id="UP000245125">
    <property type="component" value="Unassembled WGS sequence"/>
</dbReference>
<gene>
    <name evidence="1" type="ORF">NBG4_220029</name>
</gene>
<evidence type="ECO:0000313" key="1">
    <source>
        <dbReference type="EMBL" id="SPQ00396.1"/>
    </source>
</evidence>
<proteinExistence type="predicted"/>
<name>A0A2U3QG53_9BACT</name>